<proteinExistence type="predicted"/>
<feature type="compositionally biased region" description="Low complexity" evidence="1">
    <location>
        <begin position="336"/>
        <end position="345"/>
    </location>
</feature>
<accession>A0A8T0UKG7</accession>
<feature type="region of interest" description="Disordered" evidence="1">
    <location>
        <begin position="217"/>
        <end position="314"/>
    </location>
</feature>
<feature type="region of interest" description="Disordered" evidence="1">
    <location>
        <begin position="107"/>
        <end position="132"/>
    </location>
</feature>
<protein>
    <submittedName>
        <fullName evidence="2">Uncharacterized protein</fullName>
    </submittedName>
</protein>
<organism evidence="2 3">
    <name type="scientific">Panicum virgatum</name>
    <name type="common">Blackwell switchgrass</name>
    <dbReference type="NCBI Taxonomy" id="38727"/>
    <lineage>
        <taxon>Eukaryota</taxon>
        <taxon>Viridiplantae</taxon>
        <taxon>Streptophyta</taxon>
        <taxon>Embryophyta</taxon>
        <taxon>Tracheophyta</taxon>
        <taxon>Spermatophyta</taxon>
        <taxon>Magnoliopsida</taxon>
        <taxon>Liliopsida</taxon>
        <taxon>Poales</taxon>
        <taxon>Poaceae</taxon>
        <taxon>PACMAD clade</taxon>
        <taxon>Panicoideae</taxon>
        <taxon>Panicodae</taxon>
        <taxon>Paniceae</taxon>
        <taxon>Panicinae</taxon>
        <taxon>Panicum</taxon>
        <taxon>Panicum sect. Hiantes</taxon>
    </lineage>
</organism>
<feature type="non-terminal residue" evidence="2">
    <location>
        <position position="1"/>
    </location>
</feature>
<name>A0A8T0UKG7_PANVG</name>
<feature type="region of interest" description="Disordered" evidence="1">
    <location>
        <begin position="326"/>
        <end position="345"/>
    </location>
</feature>
<feature type="compositionally biased region" description="Basic and acidic residues" evidence="1">
    <location>
        <begin position="276"/>
        <end position="290"/>
    </location>
</feature>
<dbReference type="AlphaFoldDB" id="A0A8T0UKG7"/>
<keyword evidence="3" id="KW-1185">Reference proteome</keyword>
<sequence length="345" mass="37302">ILFVARAALRKSLSRPHRAPLPEPFNHTRSVPTQPPPLPCFSSWPPPPPWALPPPGLLASAAAPCPSCAPPLPVLHPRASARPPAPAATLAPGRGCRPTGLATCRCRPSGRRTTPTPPSKTNLPGRCSSPAPPLLVPSRAFRAGTEQPRHRAPLHHGRRLRQATAPPPFFTSPVQPPLDHRRWAPARVSSALRARAPQRRRPCGPCAPLGVPLAVRSSPPMATAGHWPRPRAPSRVAAGRRGHALPWWSLVPAPAPKDGGAEMEDQGRRRGAGNRGTEEKNREEKEHGKEEEEEERRKKGTSSPASCSMERHTREHVAVRAHLRQASGLYDDIDDAALPALPRIV</sequence>
<dbReference type="Proteomes" id="UP000823388">
    <property type="component" value="Chromosome 3N"/>
</dbReference>
<gene>
    <name evidence="2" type="ORF">PVAP13_3NG248078</name>
</gene>
<evidence type="ECO:0000313" key="3">
    <source>
        <dbReference type="Proteomes" id="UP000823388"/>
    </source>
</evidence>
<evidence type="ECO:0000313" key="2">
    <source>
        <dbReference type="EMBL" id="KAG2621334.1"/>
    </source>
</evidence>
<evidence type="ECO:0000256" key="1">
    <source>
        <dbReference type="SAM" id="MobiDB-lite"/>
    </source>
</evidence>
<comment type="caution">
    <text evidence="2">The sequence shown here is derived from an EMBL/GenBank/DDBJ whole genome shotgun (WGS) entry which is preliminary data.</text>
</comment>
<dbReference type="EMBL" id="CM029042">
    <property type="protein sequence ID" value="KAG2621334.1"/>
    <property type="molecule type" value="Genomic_DNA"/>
</dbReference>
<dbReference type="EMBL" id="CM029042">
    <property type="protein sequence ID" value="KAG2621335.1"/>
    <property type="molecule type" value="Genomic_DNA"/>
</dbReference>
<reference evidence="2 3" key="1">
    <citation type="submission" date="2020-05" db="EMBL/GenBank/DDBJ databases">
        <title>WGS assembly of Panicum virgatum.</title>
        <authorList>
            <person name="Lovell J.T."/>
            <person name="Jenkins J."/>
            <person name="Shu S."/>
            <person name="Juenger T.E."/>
            <person name="Schmutz J."/>
        </authorList>
    </citation>
    <scope>NUCLEOTIDE SEQUENCE [LARGE SCALE GENOMIC DNA]</scope>
    <source>
        <strain evidence="2">AP13</strain>
        <strain evidence="3">cv. AP13</strain>
    </source>
</reference>